<keyword evidence="4" id="KW-0418">Kinase</keyword>
<comment type="similarity">
    <text evidence="1">Belongs to the aminoglycoside phosphotransferase family.</text>
</comment>
<evidence type="ECO:0000256" key="4">
    <source>
        <dbReference type="ARBA" id="ARBA00022777"/>
    </source>
</evidence>
<dbReference type="Proteomes" id="UP001515943">
    <property type="component" value="Unassembled WGS sequence"/>
</dbReference>
<dbReference type="EMBL" id="VSRL01000241">
    <property type="protein sequence ID" value="NKE62335.1"/>
    <property type="molecule type" value="Genomic_DNA"/>
</dbReference>
<evidence type="ECO:0000256" key="1">
    <source>
        <dbReference type="ARBA" id="ARBA00006219"/>
    </source>
</evidence>
<keyword evidence="5" id="KW-0067">ATP-binding</keyword>
<dbReference type="InterPro" id="IPR002575">
    <property type="entry name" value="Aminoglycoside_PTrfase"/>
</dbReference>
<gene>
    <name evidence="8" type="ORF">FXN61_38605</name>
</gene>
<organism evidence="8 9">
    <name type="scientific">Lentzea indica</name>
    <dbReference type="NCBI Taxonomy" id="2604800"/>
    <lineage>
        <taxon>Bacteria</taxon>
        <taxon>Bacillati</taxon>
        <taxon>Actinomycetota</taxon>
        <taxon>Actinomycetes</taxon>
        <taxon>Pseudonocardiales</taxon>
        <taxon>Pseudonocardiaceae</taxon>
        <taxon>Lentzea</taxon>
    </lineage>
</organism>
<dbReference type="Pfam" id="PF01636">
    <property type="entry name" value="APH"/>
    <property type="match status" value="1"/>
</dbReference>
<proteinExistence type="inferred from homology"/>
<comment type="caution">
    <text evidence="8">The sequence shown here is derived from an EMBL/GenBank/DDBJ whole genome shotgun (WGS) entry which is preliminary data.</text>
</comment>
<evidence type="ECO:0000256" key="6">
    <source>
        <dbReference type="ARBA" id="ARBA00023251"/>
    </source>
</evidence>
<dbReference type="InterPro" id="IPR024165">
    <property type="entry name" value="Kan/Strep_kinase"/>
</dbReference>
<evidence type="ECO:0000313" key="9">
    <source>
        <dbReference type="Proteomes" id="UP001515943"/>
    </source>
</evidence>
<dbReference type="InterPro" id="IPR011009">
    <property type="entry name" value="Kinase-like_dom_sf"/>
</dbReference>
<evidence type="ECO:0000256" key="3">
    <source>
        <dbReference type="ARBA" id="ARBA00022741"/>
    </source>
</evidence>
<dbReference type="PIRSF" id="PIRSF000706">
    <property type="entry name" value="Kanamycin_kin"/>
    <property type="match status" value="1"/>
</dbReference>
<keyword evidence="6" id="KW-0046">Antibiotic resistance</keyword>
<keyword evidence="9" id="KW-1185">Reference proteome</keyword>
<evidence type="ECO:0000259" key="7">
    <source>
        <dbReference type="Pfam" id="PF01636"/>
    </source>
</evidence>
<feature type="domain" description="Aminoglycoside phosphotransferase" evidence="7">
    <location>
        <begin position="61"/>
        <end position="231"/>
    </location>
</feature>
<accession>A0ABX1FTH8</accession>
<name>A0ABX1FTH8_9PSEU</name>
<dbReference type="SUPFAM" id="SSF56112">
    <property type="entry name" value="Protein kinase-like (PK-like)"/>
    <property type="match status" value="1"/>
</dbReference>
<evidence type="ECO:0000313" key="8">
    <source>
        <dbReference type="EMBL" id="NKE62335.1"/>
    </source>
</evidence>
<dbReference type="Gene3D" id="3.90.1200.10">
    <property type="match status" value="1"/>
</dbReference>
<evidence type="ECO:0000256" key="2">
    <source>
        <dbReference type="ARBA" id="ARBA00022679"/>
    </source>
</evidence>
<reference evidence="8 9" key="1">
    <citation type="submission" date="2019-08" db="EMBL/GenBank/DDBJ databases">
        <title>Lentzea from Indian Himalayas.</title>
        <authorList>
            <person name="Mandal S."/>
            <person name="Mallick Gupta A."/>
            <person name="Maiti P.K."/>
            <person name="Sarkar J."/>
            <person name="Mandal S."/>
        </authorList>
    </citation>
    <scope>NUCLEOTIDE SEQUENCE [LARGE SCALE GENOMIC DNA]</scope>
    <source>
        <strain evidence="8 9">PSKA42</strain>
    </source>
</reference>
<keyword evidence="2" id="KW-0808">Transferase</keyword>
<dbReference type="CDD" id="cd05150">
    <property type="entry name" value="APH"/>
    <property type="match status" value="1"/>
</dbReference>
<protein>
    <submittedName>
        <fullName evidence="8">Aminoglycoside 3'-phosphotransferase</fullName>
    </submittedName>
</protein>
<keyword evidence="3" id="KW-0547">Nucleotide-binding</keyword>
<evidence type="ECO:0000256" key="5">
    <source>
        <dbReference type="ARBA" id="ARBA00022840"/>
    </source>
</evidence>
<sequence>MARRVHCRQGRMVHVEIPGEVLSAVGPDAVWSSEHEGLSGDVWRVGSCYVKRAGVEERDRLLWLGEHFEVPSIKAFVDDWLVLEDAGAPSLAAVDPVLAGTVMGTVLRSLHALPVASCPFDARVPVMLEKARRNVEAGLVDPDDFDDDNRGATPSELLERLVRSAPQDEDLVVAHGDFCPPNVLLRPDGSTVLIDVSRLGVSDRHRDIALVHRELDEEAADAFDRAYGLVPRPPLLKWYQLLDEFF</sequence>